<dbReference type="Gene3D" id="2.120.10.80">
    <property type="entry name" value="Kelch-type beta propeller"/>
    <property type="match status" value="1"/>
</dbReference>
<evidence type="ECO:0000313" key="5">
    <source>
        <dbReference type="Proteomes" id="UP001055439"/>
    </source>
</evidence>
<dbReference type="InterPro" id="IPR001810">
    <property type="entry name" value="F-box_dom"/>
</dbReference>
<dbReference type="CDD" id="cd22152">
    <property type="entry name" value="F-box_AtAFR-like"/>
    <property type="match status" value="1"/>
</dbReference>
<reference evidence="4" key="1">
    <citation type="submission" date="2022-05" db="EMBL/GenBank/DDBJ databases">
        <title>The Musa troglodytarum L. genome provides insights into the mechanism of non-climacteric behaviour and enrichment of carotenoids.</title>
        <authorList>
            <person name="Wang J."/>
        </authorList>
    </citation>
    <scope>NUCLEOTIDE SEQUENCE</scope>
    <source>
        <tissue evidence="4">Leaf</tissue>
    </source>
</reference>
<dbReference type="EMBL" id="CP097508">
    <property type="protein sequence ID" value="URE12581.1"/>
    <property type="molecule type" value="Genomic_DNA"/>
</dbReference>
<dbReference type="InterPro" id="IPR015915">
    <property type="entry name" value="Kelch-typ_b-propeller"/>
</dbReference>
<dbReference type="AlphaFoldDB" id="A0A9E7GCK3"/>
<gene>
    <name evidence="4" type="ORF">MUK42_23968</name>
</gene>
<dbReference type="OrthoDB" id="45365at2759"/>
<proteinExistence type="predicted"/>
<dbReference type="SMART" id="SM00612">
    <property type="entry name" value="Kelch"/>
    <property type="match status" value="2"/>
</dbReference>
<evidence type="ECO:0000256" key="2">
    <source>
        <dbReference type="ARBA" id="ARBA00022737"/>
    </source>
</evidence>
<keyword evidence="2" id="KW-0677">Repeat</keyword>
<accession>A0A9E7GCK3</accession>
<dbReference type="PANTHER" id="PTHR46344:SF1">
    <property type="entry name" value="OS02G0504900 PROTEIN"/>
    <property type="match status" value="1"/>
</dbReference>
<dbReference type="SUPFAM" id="SSF117281">
    <property type="entry name" value="Kelch motif"/>
    <property type="match status" value="1"/>
</dbReference>
<feature type="domain" description="F-box" evidence="3">
    <location>
        <begin position="58"/>
        <end position="98"/>
    </location>
</feature>
<dbReference type="InterPro" id="IPR006652">
    <property type="entry name" value="Kelch_1"/>
</dbReference>
<evidence type="ECO:0000259" key="3">
    <source>
        <dbReference type="SMART" id="SM00256"/>
    </source>
</evidence>
<dbReference type="Pfam" id="PF00646">
    <property type="entry name" value="F-box"/>
    <property type="match status" value="1"/>
</dbReference>
<protein>
    <submittedName>
        <fullName evidence="4">F-box Kelch-repeat protein</fullName>
    </submittedName>
</protein>
<organism evidence="4 5">
    <name type="scientific">Musa troglodytarum</name>
    <name type="common">fe'i banana</name>
    <dbReference type="NCBI Taxonomy" id="320322"/>
    <lineage>
        <taxon>Eukaryota</taxon>
        <taxon>Viridiplantae</taxon>
        <taxon>Streptophyta</taxon>
        <taxon>Embryophyta</taxon>
        <taxon>Tracheophyta</taxon>
        <taxon>Spermatophyta</taxon>
        <taxon>Magnoliopsida</taxon>
        <taxon>Liliopsida</taxon>
        <taxon>Zingiberales</taxon>
        <taxon>Musaceae</taxon>
        <taxon>Musa</taxon>
    </lineage>
</organism>
<keyword evidence="1" id="KW-0880">Kelch repeat</keyword>
<keyword evidence="5" id="KW-1185">Reference proteome</keyword>
<dbReference type="SMART" id="SM00256">
    <property type="entry name" value="FBOX"/>
    <property type="match status" value="1"/>
</dbReference>
<evidence type="ECO:0000256" key="1">
    <source>
        <dbReference type="ARBA" id="ARBA00022441"/>
    </source>
</evidence>
<dbReference type="SUPFAM" id="SSF81383">
    <property type="entry name" value="F-box domain"/>
    <property type="match status" value="1"/>
</dbReference>
<dbReference type="Pfam" id="PF24681">
    <property type="entry name" value="Kelch_KLHDC2_KLHL20_DRC7"/>
    <property type="match status" value="1"/>
</dbReference>
<dbReference type="Proteomes" id="UP001055439">
    <property type="component" value="Chromosome 6"/>
</dbReference>
<dbReference type="PANTHER" id="PTHR46344">
    <property type="entry name" value="OS02G0202900 PROTEIN"/>
    <property type="match status" value="1"/>
</dbReference>
<evidence type="ECO:0000313" key="4">
    <source>
        <dbReference type="EMBL" id="URE12581.1"/>
    </source>
</evidence>
<name>A0A9E7GCK3_9LILI</name>
<sequence length="391" mass="43100">MPTLAVPGLLGFRRQFVDSEMQPNIPMKNSLATRQKVADGLIAQMQMQDLDCPIIPGLPDDVAKICLALVPRCDIPVMGAVCKTWRSFIQSKEFLTVRKDAKQVEEWIFILTGDAEGRESHWEVWGGSGEKLKVLLPMPGPAKAGFGVAVLDAKLIIVAGYVVDAGTKCVSNDVYEYDSRLNRWSLLAKMSVARHDFACDVVNGLIYAVGGLGPNGENLSSVEVYDPHKNQWTLIESLRRPRWGCFACSFDGLLYVMGGRSSFTIGNSRIVDVYSPQRHSWDGMKIGCVMVTTHAMLGKKLFCMGWRNQRKLSIFDPVENSWRDVPVPVSGSSAIGFCFGIFGGKLLLFSVKNEPGYQTLSYDPDAPVGSEWQISSFKPRGVCLCSVTIEA</sequence>
<dbReference type="InterPro" id="IPR036047">
    <property type="entry name" value="F-box-like_dom_sf"/>
</dbReference>